<dbReference type="EMBL" id="CAJVCH010169269">
    <property type="protein sequence ID" value="CAG7728828.1"/>
    <property type="molecule type" value="Genomic_DNA"/>
</dbReference>
<evidence type="ECO:0000313" key="1">
    <source>
        <dbReference type="EMBL" id="CAG7728828.1"/>
    </source>
</evidence>
<keyword evidence="2" id="KW-1185">Reference proteome</keyword>
<protein>
    <recommendedName>
        <fullName evidence="3">Methyltransferase-like 26</fullName>
    </recommendedName>
</protein>
<evidence type="ECO:0000313" key="2">
    <source>
        <dbReference type="Proteomes" id="UP000708208"/>
    </source>
</evidence>
<organism evidence="1 2">
    <name type="scientific">Allacma fusca</name>
    <dbReference type="NCBI Taxonomy" id="39272"/>
    <lineage>
        <taxon>Eukaryota</taxon>
        <taxon>Metazoa</taxon>
        <taxon>Ecdysozoa</taxon>
        <taxon>Arthropoda</taxon>
        <taxon>Hexapoda</taxon>
        <taxon>Collembola</taxon>
        <taxon>Symphypleona</taxon>
        <taxon>Sminthuridae</taxon>
        <taxon>Allacma</taxon>
    </lineage>
</organism>
<dbReference type="PANTHER" id="PTHR20974:SF0">
    <property type="entry name" value="UPF0585 PROTEIN CG18661"/>
    <property type="match status" value="1"/>
</dbReference>
<comment type="caution">
    <text evidence="1">The sequence shown here is derived from an EMBL/GenBank/DDBJ whole genome shotgun (WGS) entry which is preliminary data.</text>
</comment>
<accession>A0A8J2JWL2</accession>
<dbReference type="Proteomes" id="UP000708208">
    <property type="component" value="Unassembled WGS sequence"/>
</dbReference>
<sequence length="294" mass="32869">MPKEVRISPGPKPRIQIFRPLPICGMTKGARAIFQLVSTVNASFITYLRKTIFPDYNPAIGKNSSETVMSSPVLQRAPAAERNKAPILETLKTILPVPSNNEKLQILEIASGTGQHIAHFAQSLPQVEWQPSEVSSTSLRSIEQYIAFYNLKNVKPPLMIDIVKPTGEWPSPLNSPQSLDAILCTNMIHITPWTCTEGLFSSANYLLKPGGLLITYGPYSVNGVLTPESNVNFDAGLRQQNPLWGIRDVKDLEQLGAQQKLELHQRFDLPANNKILVFRKVLYIHWLRETMCTV</sequence>
<name>A0A8J2JWL2_9HEXA</name>
<dbReference type="PANTHER" id="PTHR20974">
    <property type="entry name" value="UPF0585 PROTEIN CG18661"/>
    <property type="match status" value="1"/>
</dbReference>
<gene>
    <name evidence="1" type="ORF">AFUS01_LOCUS17584</name>
</gene>
<evidence type="ECO:0008006" key="3">
    <source>
        <dbReference type="Google" id="ProtNLM"/>
    </source>
</evidence>
<proteinExistence type="predicted"/>
<reference evidence="1" key="1">
    <citation type="submission" date="2021-06" db="EMBL/GenBank/DDBJ databases">
        <authorList>
            <person name="Hodson N. C."/>
            <person name="Mongue J. A."/>
            <person name="Jaron S. K."/>
        </authorList>
    </citation>
    <scope>NUCLEOTIDE SEQUENCE</scope>
</reference>
<dbReference type="Pfam" id="PF06080">
    <property type="entry name" value="DUF938"/>
    <property type="match status" value="1"/>
</dbReference>
<dbReference type="OrthoDB" id="10258744at2759"/>
<dbReference type="AlphaFoldDB" id="A0A8J2JWL2"/>
<dbReference type="InterPro" id="IPR010342">
    <property type="entry name" value="DUF938"/>
</dbReference>